<protein>
    <recommendedName>
        <fullName evidence="13">Cytochrome P450</fullName>
    </recommendedName>
</protein>
<dbReference type="SUPFAM" id="SSF48264">
    <property type="entry name" value="Cytochrome P450"/>
    <property type="match status" value="1"/>
</dbReference>
<evidence type="ECO:0008006" key="13">
    <source>
        <dbReference type="Google" id="ProtNLM"/>
    </source>
</evidence>
<evidence type="ECO:0000256" key="5">
    <source>
        <dbReference type="ARBA" id="ARBA00023002"/>
    </source>
</evidence>
<evidence type="ECO:0000256" key="7">
    <source>
        <dbReference type="ARBA" id="ARBA00023033"/>
    </source>
</evidence>
<dbReference type="AlphaFoldDB" id="T1JR99"/>
<dbReference type="EMBL" id="CAEY01000446">
    <property type="status" value="NOT_ANNOTATED_CDS"/>
    <property type="molecule type" value="Genomic_DNA"/>
</dbReference>
<dbReference type="InterPro" id="IPR002401">
    <property type="entry name" value="Cyt_P450_E_grp-I"/>
</dbReference>
<dbReference type="InterPro" id="IPR017972">
    <property type="entry name" value="Cyt_P450_CS"/>
</dbReference>
<evidence type="ECO:0000256" key="8">
    <source>
        <dbReference type="PIRSR" id="PIRSR602401-1"/>
    </source>
</evidence>
<proteinExistence type="inferred from homology"/>
<dbReference type="PROSITE" id="PS00086">
    <property type="entry name" value="CYTOCHROME_P450"/>
    <property type="match status" value="1"/>
</dbReference>
<dbReference type="InterPro" id="IPR050196">
    <property type="entry name" value="Cytochrome_P450_Monoox"/>
</dbReference>
<evidence type="ECO:0000256" key="6">
    <source>
        <dbReference type="ARBA" id="ARBA00023004"/>
    </source>
</evidence>
<feature type="transmembrane region" description="Helical" evidence="10">
    <location>
        <begin position="20"/>
        <end position="38"/>
    </location>
</feature>
<keyword evidence="6 8" id="KW-0408">Iron</keyword>
<keyword evidence="10" id="KW-1133">Transmembrane helix</keyword>
<dbReference type="Gene3D" id="1.10.630.10">
    <property type="entry name" value="Cytochrome P450"/>
    <property type="match status" value="1"/>
</dbReference>
<evidence type="ECO:0000256" key="2">
    <source>
        <dbReference type="ARBA" id="ARBA00010617"/>
    </source>
</evidence>
<dbReference type="Pfam" id="PF00067">
    <property type="entry name" value="p450"/>
    <property type="match status" value="1"/>
</dbReference>
<name>T1JR99_TETUR</name>
<dbReference type="GO" id="GO:0020037">
    <property type="term" value="F:heme binding"/>
    <property type="evidence" value="ECO:0007669"/>
    <property type="project" value="InterPro"/>
</dbReference>
<evidence type="ECO:0000256" key="3">
    <source>
        <dbReference type="ARBA" id="ARBA00022617"/>
    </source>
</evidence>
<accession>T1JR99</accession>
<dbReference type="PRINTS" id="PR00463">
    <property type="entry name" value="EP450I"/>
</dbReference>
<gene>
    <name evidence="11" type="primary">107362448</name>
</gene>
<dbReference type="KEGG" id="tut:107362448"/>
<keyword evidence="10" id="KW-0472">Membrane</keyword>
<dbReference type="EnsemblMetazoa" id="tetur01g06120.1">
    <property type="protein sequence ID" value="tetur01g06120.1"/>
    <property type="gene ID" value="tetur01g06120"/>
</dbReference>
<keyword evidence="7 9" id="KW-0503">Monooxygenase</keyword>
<dbReference type="Proteomes" id="UP000015104">
    <property type="component" value="Unassembled WGS sequence"/>
</dbReference>
<keyword evidence="5 9" id="KW-0560">Oxidoreductase</keyword>
<reference evidence="11" key="2">
    <citation type="submission" date="2015-06" db="UniProtKB">
        <authorList>
            <consortium name="EnsemblMetazoa"/>
        </authorList>
    </citation>
    <scope>IDENTIFICATION</scope>
</reference>
<evidence type="ECO:0000256" key="1">
    <source>
        <dbReference type="ARBA" id="ARBA00001971"/>
    </source>
</evidence>
<feature type="binding site" description="axial binding residue" evidence="8">
    <location>
        <position position="469"/>
    </location>
    <ligand>
        <name>heme</name>
        <dbReference type="ChEBI" id="CHEBI:30413"/>
    </ligand>
    <ligandPart>
        <name>Fe</name>
        <dbReference type="ChEBI" id="CHEBI:18248"/>
    </ligandPart>
</feature>
<dbReference type="HOGENOM" id="CLU_001570_5_1_1"/>
<evidence type="ECO:0000313" key="12">
    <source>
        <dbReference type="Proteomes" id="UP000015104"/>
    </source>
</evidence>
<organism evidence="11 12">
    <name type="scientific">Tetranychus urticae</name>
    <name type="common">Two-spotted spider mite</name>
    <dbReference type="NCBI Taxonomy" id="32264"/>
    <lineage>
        <taxon>Eukaryota</taxon>
        <taxon>Metazoa</taxon>
        <taxon>Ecdysozoa</taxon>
        <taxon>Arthropoda</taxon>
        <taxon>Chelicerata</taxon>
        <taxon>Arachnida</taxon>
        <taxon>Acari</taxon>
        <taxon>Acariformes</taxon>
        <taxon>Trombidiformes</taxon>
        <taxon>Prostigmata</taxon>
        <taxon>Eleutherengona</taxon>
        <taxon>Raphignathae</taxon>
        <taxon>Tetranychoidea</taxon>
        <taxon>Tetranychidae</taxon>
        <taxon>Tetranychus</taxon>
    </lineage>
</organism>
<dbReference type="OrthoDB" id="1470350at2759"/>
<dbReference type="GO" id="GO:0016705">
    <property type="term" value="F:oxidoreductase activity, acting on paired donors, with incorporation or reduction of molecular oxygen"/>
    <property type="evidence" value="ECO:0007669"/>
    <property type="project" value="InterPro"/>
</dbReference>
<dbReference type="STRING" id="32264.T1JR99"/>
<dbReference type="eggNOG" id="KOG0157">
    <property type="taxonomic scope" value="Eukaryota"/>
</dbReference>
<comment type="cofactor">
    <cofactor evidence="1 8">
        <name>heme</name>
        <dbReference type="ChEBI" id="CHEBI:30413"/>
    </cofactor>
</comment>
<dbReference type="GO" id="GO:0005506">
    <property type="term" value="F:iron ion binding"/>
    <property type="evidence" value="ECO:0007669"/>
    <property type="project" value="InterPro"/>
</dbReference>
<evidence type="ECO:0000256" key="10">
    <source>
        <dbReference type="SAM" id="Phobius"/>
    </source>
</evidence>
<sequence length="526" mass="61171">MDIAMYFIKSVWLNSKLLQLLTLGPLSILLFVLFKKLYNAVRFILHYRSFPSKKSHLFFGDLKELIPSFPSLSSKASSTYAAEFILDQQAKNENEGVFVLWVSWYPVVSACDYRAAEAILTKPNHDKGSFYKFLGLKDGLVVSHGPKWKARRRMIEPFFSTKTLSSYLPSMKQSFRSMIKELGEEKMESIDMGENIHKCSLDIIMKSTMSISIESLRERKNEMIRDLDFCEKTVITRMLNPLLWPENMFYNSELGKIFKECENRIDHFTESKIKERLESRTELPKVNESEREMRNDFIDLLLNHYKPDSTDVTKSIDIEGMKEEILNLIIAGHDTIASGLRWTLFLLSCNLDCQEKLYNEISSSLDDDDNLTDLEAISKLTYLDQCIKESMRLYPPVPILARILDHDAQVGKYRILKGTVIIFSYYAIHRDSKVWENPDSFDPDRFSEERFAKIPKFAFIPFGHGQRSCIGQRFAMIEMKLFIIHLVRKYKLVSTQTVDQVKFDMDVTMKPKTPLTLKLFPRETLA</sequence>
<dbReference type="InterPro" id="IPR001128">
    <property type="entry name" value="Cyt_P450"/>
</dbReference>
<evidence type="ECO:0000256" key="9">
    <source>
        <dbReference type="RuleBase" id="RU000461"/>
    </source>
</evidence>
<keyword evidence="3 8" id="KW-0349">Heme</keyword>
<dbReference type="PANTHER" id="PTHR24291:SF50">
    <property type="entry name" value="BIFUNCTIONAL ALBAFLAVENONE MONOOXYGENASE_TERPENE SYNTHASE"/>
    <property type="match status" value="1"/>
</dbReference>
<dbReference type="PANTHER" id="PTHR24291">
    <property type="entry name" value="CYTOCHROME P450 FAMILY 4"/>
    <property type="match status" value="1"/>
</dbReference>
<evidence type="ECO:0000256" key="4">
    <source>
        <dbReference type="ARBA" id="ARBA00022723"/>
    </source>
</evidence>
<dbReference type="OMA" id="CENRIDH"/>
<evidence type="ECO:0000313" key="11">
    <source>
        <dbReference type="EnsemblMetazoa" id="tetur01g06120.1"/>
    </source>
</evidence>
<comment type="similarity">
    <text evidence="2 9">Belongs to the cytochrome P450 family.</text>
</comment>
<keyword evidence="12" id="KW-1185">Reference proteome</keyword>
<dbReference type="PRINTS" id="PR00385">
    <property type="entry name" value="P450"/>
</dbReference>
<keyword evidence="4 8" id="KW-0479">Metal-binding</keyword>
<dbReference type="InterPro" id="IPR036396">
    <property type="entry name" value="Cyt_P450_sf"/>
</dbReference>
<dbReference type="GO" id="GO:0004497">
    <property type="term" value="F:monooxygenase activity"/>
    <property type="evidence" value="ECO:0007669"/>
    <property type="project" value="UniProtKB-KW"/>
</dbReference>
<reference evidence="12" key="1">
    <citation type="submission" date="2011-08" db="EMBL/GenBank/DDBJ databases">
        <authorList>
            <person name="Rombauts S."/>
        </authorList>
    </citation>
    <scope>NUCLEOTIDE SEQUENCE</scope>
    <source>
        <strain evidence="12">London</strain>
    </source>
</reference>
<keyword evidence="10" id="KW-0812">Transmembrane</keyword>